<dbReference type="SMART" id="SM00431">
    <property type="entry name" value="SCAN"/>
    <property type="match status" value="1"/>
</dbReference>
<dbReference type="PROSITE" id="PS50157">
    <property type="entry name" value="ZINC_FINGER_C2H2_2"/>
    <property type="match status" value="7"/>
</dbReference>
<evidence type="ECO:0000256" key="12">
    <source>
        <dbReference type="PROSITE-ProRule" id="PRU00042"/>
    </source>
</evidence>
<reference evidence="17" key="1">
    <citation type="submission" date="2025-08" db="UniProtKB">
        <authorList>
            <consortium name="RefSeq"/>
        </authorList>
    </citation>
    <scope>IDENTIFICATION</scope>
</reference>
<evidence type="ECO:0000256" key="5">
    <source>
        <dbReference type="ARBA" id="ARBA00022723"/>
    </source>
</evidence>
<keyword evidence="9" id="KW-0832">Ubl conjugation</keyword>
<evidence type="ECO:0000256" key="13">
    <source>
        <dbReference type="PROSITE-ProRule" id="PRU00187"/>
    </source>
</evidence>
<dbReference type="GO" id="GO:0000981">
    <property type="term" value="F:DNA-binding transcription factor activity, RNA polymerase II-specific"/>
    <property type="evidence" value="ECO:0007669"/>
    <property type="project" value="TreeGrafter"/>
</dbReference>
<evidence type="ECO:0000256" key="7">
    <source>
        <dbReference type="ARBA" id="ARBA00022771"/>
    </source>
</evidence>
<feature type="domain" description="C2H2-type" evidence="14">
    <location>
        <begin position="462"/>
        <end position="484"/>
    </location>
</feature>
<feature type="domain" description="C2H2-type" evidence="14">
    <location>
        <begin position="378"/>
        <end position="405"/>
    </location>
</feature>
<dbReference type="OrthoDB" id="1095242at2759"/>
<dbReference type="AlphaFoldDB" id="A0A1S3AIT5"/>
<keyword evidence="11 13" id="KW-0539">Nucleus</keyword>
<dbReference type="PANTHER" id="PTHR23235">
    <property type="entry name" value="KRUEPPEL-LIKE TRANSCRIPTION FACTOR"/>
    <property type="match status" value="1"/>
</dbReference>
<keyword evidence="4" id="KW-1017">Isopeptide bond</keyword>
<dbReference type="FunFam" id="3.30.160.60:FF:002750">
    <property type="entry name" value="zinc finger protein 529 isoform X1"/>
    <property type="match status" value="1"/>
</dbReference>
<evidence type="ECO:0000256" key="8">
    <source>
        <dbReference type="ARBA" id="ARBA00022833"/>
    </source>
</evidence>
<evidence type="ECO:0000256" key="9">
    <source>
        <dbReference type="ARBA" id="ARBA00022843"/>
    </source>
</evidence>
<keyword evidence="6" id="KW-0677">Repeat</keyword>
<dbReference type="InterPro" id="IPR038269">
    <property type="entry name" value="SCAN_sf"/>
</dbReference>
<keyword evidence="16" id="KW-1185">Reference proteome</keyword>
<dbReference type="RefSeq" id="XP_007535619.1">
    <property type="nucleotide sequence ID" value="XM_007535557.3"/>
</dbReference>
<keyword evidence="7 12" id="KW-0863">Zinc-finger</keyword>
<evidence type="ECO:0000259" key="15">
    <source>
        <dbReference type="PROSITE" id="PS50804"/>
    </source>
</evidence>
<evidence type="ECO:0000256" key="11">
    <source>
        <dbReference type="ARBA" id="ARBA00023242"/>
    </source>
</evidence>
<feature type="domain" description="C2H2-type" evidence="14">
    <location>
        <begin position="322"/>
        <end position="349"/>
    </location>
</feature>
<organism evidence="16 17">
    <name type="scientific">Erinaceus europaeus</name>
    <name type="common">Western European hedgehog</name>
    <dbReference type="NCBI Taxonomy" id="9365"/>
    <lineage>
        <taxon>Eukaryota</taxon>
        <taxon>Metazoa</taxon>
        <taxon>Chordata</taxon>
        <taxon>Craniata</taxon>
        <taxon>Vertebrata</taxon>
        <taxon>Euteleostomi</taxon>
        <taxon>Mammalia</taxon>
        <taxon>Eutheria</taxon>
        <taxon>Laurasiatheria</taxon>
        <taxon>Eulipotyphla</taxon>
        <taxon>Erinaceidae</taxon>
        <taxon>Erinaceinae</taxon>
        <taxon>Erinaceus</taxon>
    </lineage>
</organism>
<dbReference type="InParanoid" id="A0A1S3AIT5"/>
<evidence type="ECO:0000256" key="3">
    <source>
        <dbReference type="ARBA" id="ARBA00006991"/>
    </source>
</evidence>
<feature type="domain" description="SCAN box" evidence="15">
    <location>
        <begin position="46"/>
        <end position="127"/>
    </location>
</feature>
<dbReference type="FunFam" id="3.30.160.60:FF:000016">
    <property type="entry name" value="zinc finger protein 37 homolog"/>
    <property type="match status" value="1"/>
</dbReference>
<protein>
    <submittedName>
        <fullName evidence="17">Zinc finger and SCAN domain-containing protein 30-like isoform X1</fullName>
    </submittedName>
</protein>
<keyword evidence="10" id="KW-0238">DNA-binding</keyword>
<keyword evidence="5" id="KW-0479">Metal-binding</keyword>
<comment type="similarity">
    <text evidence="3">Belongs to the krueppel C2H2-type zinc-finger protein family.</text>
</comment>
<dbReference type="Gene3D" id="1.10.4020.10">
    <property type="entry name" value="DNA breaking-rejoining enzymes"/>
    <property type="match status" value="1"/>
</dbReference>
<dbReference type="PROSITE" id="PS50804">
    <property type="entry name" value="SCAN_BOX"/>
    <property type="match status" value="1"/>
</dbReference>
<feature type="domain" description="C2H2-type" evidence="14">
    <location>
        <begin position="350"/>
        <end position="377"/>
    </location>
</feature>
<evidence type="ECO:0000313" key="17">
    <source>
        <dbReference type="RefSeq" id="XP_007535619.1"/>
    </source>
</evidence>
<dbReference type="Pfam" id="PF13465">
    <property type="entry name" value="zf-H2C2_2"/>
    <property type="match status" value="1"/>
</dbReference>
<accession>A0A1S3AIT5</accession>
<dbReference type="Pfam" id="PF00096">
    <property type="entry name" value="zf-C2H2"/>
    <property type="match status" value="4"/>
</dbReference>
<dbReference type="GO" id="GO:0008270">
    <property type="term" value="F:zinc ion binding"/>
    <property type="evidence" value="ECO:0007669"/>
    <property type="project" value="UniProtKB-KW"/>
</dbReference>
<evidence type="ECO:0000259" key="14">
    <source>
        <dbReference type="PROSITE" id="PS50157"/>
    </source>
</evidence>
<dbReference type="InterPro" id="IPR036236">
    <property type="entry name" value="Znf_C2H2_sf"/>
</dbReference>
<evidence type="ECO:0000313" key="16">
    <source>
        <dbReference type="Proteomes" id="UP001652624"/>
    </source>
</evidence>
<comment type="function">
    <text evidence="1">May be involved in transcriptional regulation.</text>
</comment>
<evidence type="ECO:0000256" key="10">
    <source>
        <dbReference type="ARBA" id="ARBA00023125"/>
    </source>
</evidence>
<dbReference type="GO" id="GO:0005634">
    <property type="term" value="C:nucleus"/>
    <property type="evidence" value="ECO:0007669"/>
    <property type="project" value="UniProtKB-SubCell"/>
</dbReference>
<dbReference type="FunFam" id="3.30.160.60:FF:000698">
    <property type="entry name" value="Zinc finger with KRAB and SCAN domains 7"/>
    <property type="match status" value="1"/>
</dbReference>
<feature type="domain" description="C2H2-type" evidence="14">
    <location>
        <begin position="294"/>
        <end position="321"/>
    </location>
</feature>
<gene>
    <name evidence="17" type="primary">LOC132532408</name>
</gene>
<dbReference type="InterPro" id="IPR003309">
    <property type="entry name" value="SCAN_dom"/>
</dbReference>
<dbReference type="PROSITE" id="PS00028">
    <property type="entry name" value="ZINC_FINGER_C2H2_1"/>
    <property type="match status" value="6"/>
</dbReference>
<dbReference type="Proteomes" id="UP001652624">
    <property type="component" value="Chromosome 15"/>
</dbReference>
<dbReference type="SMART" id="SM00355">
    <property type="entry name" value="ZnF_C2H2"/>
    <property type="match status" value="6"/>
</dbReference>
<dbReference type="GO" id="GO:0000978">
    <property type="term" value="F:RNA polymerase II cis-regulatory region sequence-specific DNA binding"/>
    <property type="evidence" value="ECO:0007669"/>
    <property type="project" value="TreeGrafter"/>
</dbReference>
<sequence length="491" mass="56689">MSEKAEFLTYYSPKEDVSVKAEEENYVWGQEFGLQGNTYSQETFCQQFRQFGYSDSAGPREALSRLRELCRQWLRPEVHTKEQILELLVLEQFLTILPEELQAWLQEHHPENAEEAVTMLEELERELDEPRQQDPAPSQGMIWKEMTSTRELKSLTSHLQPLENQCKSGALEHQDLNGRDGKLLDDIELTTKQEIIECVASVAMISPGRLPEETHLGQINEEVLEGLNSFERLKENAESNLSQFSSHGSYFSMATLNERTSTETSTLGCNESEGSFSQNSNISLQKIHTGRKLYECFHCGKAFCQRSKMIRHQRIHTGEKPYACKECGKAFCWSSDLVRHQRIHTGEKPYECCDCGKAFRGSSELIRHQRIHTGEKPYECDECGKAFSRNSVLIQHKKIHIGDKGYECAGYGKTSGRNFILTEHEKIHTRETPYECSECGRFFNQISALTQHQRVHTDEKPFECSECRKTFRYRSSFMQHQRTHIRVTICG</sequence>
<dbReference type="FunFam" id="3.30.160.60:FF:001498">
    <property type="entry name" value="Zinc finger protein 404"/>
    <property type="match status" value="1"/>
</dbReference>
<dbReference type="PANTHER" id="PTHR23235:SF178">
    <property type="entry name" value="C2H2-TYPE DOMAIN-CONTAINING PROTEIN-RELATED"/>
    <property type="match status" value="1"/>
</dbReference>
<dbReference type="InterPro" id="IPR013087">
    <property type="entry name" value="Znf_C2H2_type"/>
</dbReference>
<dbReference type="FunFam" id="3.30.160.60:FF:000737">
    <property type="entry name" value="Zinc finger protein 565"/>
    <property type="match status" value="1"/>
</dbReference>
<name>A0A1S3AIT5_ERIEU</name>
<dbReference type="SUPFAM" id="SSF57667">
    <property type="entry name" value="beta-beta-alpha zinc fingers"/>
    <property type="match status" value="4"/>
</dbReference>
<evidence type="ECO:0000256" key="1">
    <source>
        <dbReference type="ARBA" id="ARBA00003767"/>
    </source>
</evidence>
<dbReference type="FunFam" id="3.30.160.60:FF:002254">
    <property type="entry name" value="Zinc finger protein 540"/>
    <property type="match status" value="1"/>
</dbReference>
<proteinExistence type="inferred from homology"/>
<dbReference type="Gene3D" id="3.30.160.60">
    <property type="entry name" value="Classic Zinc Finger"/>
    <property type="match status" value="7"/>
</dbReference>
<feature type="domain" description="C2H2-type" evidence="14">
    <location>
        <begin position="434"/>
        <end position="461"/>
    </location>
</feature>
<comment type="subcellular location">
    <subcellularLocation>
        <location evidence="2 13">Nucleus</location>
    </subcellularLocation>
</comment>
<dbReference type="Pfam" id="PF02023">
    <property type="entry name" value="SCAN"/>
    <property type="match status" value="1"/>
</dbReference>
<feature type="domain" description="C2H2-type" evidence="14">
    <location>
        <begin position="406"/>
        <end position="433"/>
    </location>
</feature>
<dbReference type="FunFam" id="1.10.4020.10:FF:000001">
    <property type="entry name" value="zinc finger protein 263 isoform X1"/>
    <property type="match status" value="1"/>
</dbReference>
<evidence type="ECO:0000256" key="6">
    <source>
        <dbReference type="ARBA" id="ARBA00022737"/>
    </source>
</evidence>
<dbReference type="CDD" id="cd07936">
    <property type="entry name" value="SCAN"/>
    <property type="match status" value="1"/>
</dbReference>
<keyword evidence="8" id="KW-0862">Zinc</keyword>
<dbReference type="FunCoup" id="A0A1S3AIT5">
    <property type="interactions" value="392"/>
</dbReference>
<dbReference type="eggNOG" id="KOG1721">
    <property type="taxonomic scope" value="Eukaryota"/>
</dbReference>
<evidence type="ECO:0000256" key="4">
    <source>
        <dbReference type="ARBA" id="ARBA00022499"/>
    </source>
</evidence>
<dbReference type="SUPFAM" id="SSF47353">
    <property type="entry name" value="Retrovirus capsid dimerization domain-like"/>
    <property type="match status" value="1"/>
</dbReference>
<evidence type="ECO:0000256" key="2">
    <source>
        <dbReference type="ARBA" id="ARBA00004123"/>
    </source>
</evidence>